<protein>
    <recommendedName>
        <fullName evidence="3">Glomulin</fullName>
    </recommendedName>
</protein>
<reference evidence="1" key="1">
    <citation type="submission" date="2013-04" db="EMBL/GenBank/DDBJ databases">
        <authorList>
            <person name="Qu J."/>
            <person name="Murali S.C."/>
            <person name="Bandaranaike D."/>
            <person name="Bellair M."/>
            <person name="Blankenburg K."/>
            <person name="Chao H."/>
            <person name="Dinh H."/>
            <person name="Doddapaneni H."/>
            <person name="Downs B."/>
            <person name="Dugan-Rocha S."/>
            <person name="Elkadiri S."/>
            <person name="Gnanaolivu R.D."/>
            <person name="Hernandez B."/>
            <person name="Javaid M."/>
            <person name="Jayaseelan J.C."/>
            <person name="Lee S."/>
            <person name="Li M."/>
            <person name="Ming W."/>
            <person name="Munidasa M."/>
            <person name="Muniz J."/>
            <person name="Nguyen L."/>
            <person name="Ongeri F."/>
            <person name="Osuji N."/>
            <person name="Pu L.-L."/>
            <person name="Puazo M."/>
            <person name="Qu C."/>
            <person name="Quiroz J."/>
            <person name="Raj R."/>
            <person name="Weissenberger G."/>
            <person name="Xin Y."/>
            <person name="Zou X."/>
            <person name="Han Y."/>
            <person name="Richards S."/>
            <person name="Worley K."/>
            <person name="Muzny D."/>
            <person name="Gibbs R."/>
        </authorList>
    </citation>
    <scope>NUCLEOTIDE SEQUENCE</scope>
    <source>
        <strain evidence="1">Sampled in the wild</strain>
    </source>
</reference>
<dbReference type="PANTHER" id="PTHR15430:SF1">
    <property type="entry name" value="GLOMULIN"/>
    <property type="match status" value="1"/>
</dbReference>
<dbReference type="Proteomes" id="UP000792457">
    <property type="component" value="Unassembled WGS sequence"/>
</dbReference>
<dbReference type="AlphaFoldDB" id="A0A8K0JTM6"/>
<evidence type="ECO:0000313" key="1">
    <source>
        <dbReference type="EMBL" id="KAG8222460.1"/>
    </source>
</evidence>
<gene>
    <name evidence="1" type="ORF">J437_LFUL002195</name>
</gene>
<dbReference type="PANTHER" id="PTHR15430">
    <property type="entry name" value="GLOMULIN"/>
    <property type="match status" value="1"/>
</dbReference>
<dbReference type="EMBL" id="KZ308134">
    <property type="protein sequence ID" value="KAG8222460.1"/>
    <property type="molecule type" value="Genomic_DNA"/>
</dbReference>
<accession>A0A8K0JTM6</accession>
<name>A0A8K0JTM6_LADFU</name>
<evidence type="ECO:0008006" key="3">
    <source>
        <dbReference type="Google" id="ProtNLM"/>
    </source>
</evidence>
<dbReference type="Pfam" id="PF08568">
    <property type="entry name" value="Kinetochor_Ybp2"/>
    <property type="match status" value="1"/>
</dbReference>
<dbReference type="InterPro" id="IPR019516">
    <property type="entry name" value="Glomulin/ALF4"/>
</dbReference>
<organism evidence="1 2">
    <name type="scientific">Ladona fulva</name>
    <name type="common">Scarce chaser dragonfly</name>
    <name type="synonym">Libellula fulva</name>
    <dbReference type="NCBI Taxonomy" id="123851"/>
    <lineage>
        <taxon>Eukaryota</taxon>
        <taxon>Metazoa</taxon>
        <taxon>Ecdysozoa</taxon>
        <taxon>Arthropoda</taxon>
        <taxon>Hexapoda</taxon>
        <taxon>Insecta</taxon>
        <taxon>Pterygota</taxon>
        <taxon>Palaeoptera</taxon>
        <taxon>Odonata</taxon>
        <taxon>Epiprocta</taxon>
        <taxon>Anisoptera</taxon>
        <taxon>Libelluloidea</taxon>
        <taxon>Libellulidae</taxon>
        <taxon>Ladona</taxon>
    </lineage>
</organism>
<evidence type="ECO:0000313" key="2">
    <source>
        <dbReference type="Proteomes" id="UP000792457"/>
    </source>
</evidence>
<dbReference type="GO" id="GO:0005737">
    <property type="term" value="C:cytoplasm"/>
    <property type="evidence" value="ECO:0007669"/>
    <property type="project" value="TreeGrafter"/>
</dbReference>
<dbReference type="OrthoDB" id="619536at2759"/>
<sequence>MSSDNDCELLKVLNDHLENHRTAEALAAIKNPKFLETVRDKSWDLIPTIFKYISEDATSKSPELVLCCRELLTVVAENANPEEAILEFIEVIESTNDDILFTSVLEPLVKVHMRLPRRRGDSLKWVLNTVLDHLRRLSTPAAQFYEGPEERLLMDVDPAVVRINSLYSQISYCVKPLIDEVSSKVMNDIESIDEIKSCLTTFTLRIIGGPISFLDLSHGSKSKSDARVNAEMLMHFIACLNSNLMSFLEQVDRLQSLGIKEKDKESNKEDAECDADTDLFSMYDIPGKCFAVFYYMLLSEKVEFDRIPCVYDHFYVFQCCMYYSTTLFIANEFNIMLKGLNLAKVVIDMQMDSSISYEALDSPVHSTFQQSVINAMVYCSSLECRNLGVKVLESYIKKFDMKGKYIVLQSMLSSANHSGLAGFLLVQLKDILNHTLSCQEREKNIEYANYFSGQNLLGLILSPGGCTLSHGPETDLLEASDQILSALNLLRFLSLRDIKNSTGFWDYIPVIREKFMNPLREGIDLSRAHYVVKRKDLEMEKKVGRKKDSDQTNVSVTIGGQKIPNLPLNKKMLVVESALNTFDLIDSLLGRLNECLECYFVKNPPL</sequence>
<reference evidence="1" key="2">
    <citation type="submission" date="2017-10" db="EMBL/GenBank/DDBJ databases">
        <title>Ladona fulva Genome sequencing and assembly.</title>
        <authorList>
            <person name="Murali S."/>
            <person name="Richards S."/>
            <person name="Bandaranaike D."/>
            <person name="Bellair M."/>
            <person name="Blankenburg K."/>
            <person name="Chao H."/>
            <person name="Dinh H."/>
            <person name="Doddapaneni H."/>
            <person name="Dugan-Rocha S."/>
            <person name="Elkadiri S."/>
            <person name="Gnanaolivu R."/>
            <person name="Hernandez B."/>
            <person name="Skinner E."/>
            <person name="Javaid M."/>
            <person name="Lee S."/>
            <person name="Li M."/>
            <person name="Ming W."/>
            <person name="Munidasa M."/>
            <person name="Muniz J."/>
            <person name="Nguyen L."/>
            <person name="Hughes D."/>
            <person name="Osuji N."/>
            <person name="Pu L.-L."/>
            <person name="Puazo M."/>
            <person name="Qu C."/>
            <person name="Quiroz J."/>
            <person name="Raj R."/>
            <person name="Weissenberger G."/>
            <person name="Xin Y."/>
            <person name="Zou X."/>
            <person name="Han Y."/>
            <person name="Worley K."/>
            <person name="Muzny D."/>
            <person name="Gibbs R."/>
        </authorList>
    </citation>
    <scope>NUCLEOTIDE SEQUENCE</scope>
    <source>
        <strain evidence="1">Sampled in the wild</strain>
    </source>
</reference>
<dbReference type="InterPro" id="IPR013877">
    <property type="entry name" value="YAP-bd/ALF4/Glomulin"/>
</dbReference>
<dbReference type="GO" id="GO:0055105">
    <property type="term" value="F:ubiquitin-protein transferase inhibitor activity"/>
    <property type="evidence" value="ECO:0007669"/>
    <property type="project" value="TreeGrafter"/>
</dbReference>
<proteinExistence type="predicted"/>
<keyword evidence="2" id="KW-1185">Reference proteome</keyword>
<comment type="caution">
    <text evidence="1">The sequence shown here is derived from an EMBL/GenBank/DDBJ whole genome shotgun (WGS) entry which is preliminary data.</text>
</comment>